<feature type="transmembrane region" description="Helical" evidence="1">
    <location>
        <begin position="235"/>
        <end position="257"/>
    </location>
</feature>
<name>A0A840ES93_9FLAO</name>
<feature type="domain" description="YdbS-like PH" evidence="2">
    <location>
        <begin position="266"/>
        <end position="350"/>
    </location>
</feature>
<dbReference type="Pfam" id="PF03703">
    <property type="entry name" value="bPH_2"/>
    <property type="match status" value="3"/>
</dbReference>
<dbReference type="RefSeq" id="WP_183475466.1">
    <property type="nucleotide sequence ID" value="NZ_JACIFO010000001.1"/>
</dbReference>
<feature type="transmembrane region" description="Helical" evidence="1">
    <location>
        <begin position="193"/>
        <end position="215"/>
    </location>
</feature>
<feature type="transmembrane region" description="Helical" evidence="1">
    <location>
        <begin position="370"/>
        <end position="392"/>
    </location>
</feature>
<gene>
    <name evidence="3" type="ORF">GGR32_000079</name>
</gene>
<sequence length="505" mass="58295">MNKQFSTPQRQSKIGVLLIFLESLFKILKGLWVLGVYLLVKKPSLEMLSYGLIGLLGLGIVTLFFSVLRYKNFKFYIDYTKEEFILQKGIFTREQLNIPFDKIQQVYLKRSLLQRIIDVYEVVIDTAGSSDKEVNIKALSAIEANSLKDILIGLSLESSFTDSSIVQANNQKVKWRHTLTPNTLLKLGVTSNYLRGVGLIFAFLATVITELNRFTTTNNSFYHEVITYVETNFTSVNAIVLILFIAFIFTIILGFIISTVEVFIKYFNLTLVQTETSMEVEMGLKTNTKTILKPRRVQMLIFSVTPIHKYFNLHKVRVVLAGSSDQFKQQKNNLTIPGLPIDKLAKIKAFLYKKDTETTDVRIKPHRILIFRNILMASIPLLIFVVFVYLFLGWSWPFIIPFILLYGIVMYFFVKKYYQGLELKITESFIIKKQGVWQQKLKIIEAYKLQSISIKQAIWLKKRGLYRVTFHTAGGDLSFPLVPQKALTSINKILYKIETSHKVWM</sequence>
<reference evidence="3 4" key="1">
    <citation type="submission" date="2020-08" db="EMBL/GenBank/DDBJ databases">
        <title>Genomic Encyclopedia of Type Strains, Phase IV (KMG-IV): sequencing the most valuable type-strain genomes for metagenomic binning, comparative biology and taxonomic classification.</title>
        <authorList>
            <person name="Goeker M."/>
        </authorList>
    </citation>
    <scope>NUCLEOTIDE SEQUENCE [LARGE SCALE GENOMIC DNA]</scope>
    <source>
        <strain evidence="3 4">DSM 29568</strain>
    </source>
</reference>
<accession>A0A840ES93</accession>
<feature type="transmembrane region" description="Helical" evidence="1">
    <location>
        <begin position="12"/>
        <end position="35"/>
    </location>
</feature>
<keyword evidence="1" id="KW-0812">Transmembrane</keyword>
<feature type="transmembrane region" description="Helical" evidence="1">
    <location>
        <begin position="398"/>
        <end position="414"/>
    </location>
</feature>
<feature type="transmembrane region" description="Helical" evidence="1">
    <location>
        <begin position="47"/>
        <end position="68"/>
    </location>
</feature>
<dbReference type="EMBL" id="JACIFO010000001">
    <property type="protein sequence ID" value="MBB4117807.1"/>
    <property type="molecule type" value="Genomic_DNA"/>
</dbReference>
<feature type="domain" description="YdbS-like PH" evidence="2">
    <location>
        <begin position="70"/>
        <end position="150"/>
    </location>
</feature>
<dbReference type="InterPro" id="IPR014529">
    <property type="entry name" value="UCP026631"/>
</dbReference>
<keyword evidence="1" id="KW-1133">Transmembrane helix</keyword>
<organism evidence="3 4">
    <name type="scientific">Mesonia hippocampi</name>
    <dbReference type="NCBI Taxonomy" id="1628250"/>
    <lineage>
        <taxon>Bacteria</taxon>
        <taxon>Pseudomonadati</taxon>
        <taxon>Bacteroidota</taxon>
        <taxon>Flavobacteriia</taxon>
        <taxon>Flavobacteriales</taxon>
        <taxon>Flavobacteriaceae</taxon>
        <taxon>Mesonia</taxon>
    </lineage>
</organism>
<protein>
    <submittedName>
        <fullName evidence="3">Putative membrane protein</fullName>
    </submittedName>
</protein>
<evidence type="ECO:0000256" key="1">
    <source>
        <dbReference type="SAM" id="Phobius"/>
    </source>
</evidence>
<comment type="caution">
    <text evidence="3">The sequence shown here is derived from an EMBL/GenBank/DDBJ whole genome shotgun (WGS) entry which is preliminary data.</text>
</comment>
<dbReference type="PANTHER" id="PTHR34473">
    <property type="entry name" value="UPF0699 TRANSMEMBRANE PROTEIN YDBS"/>
    <property type="match status" value="1"/>
</dbReference>
<evidence type="ECO:0000313" key="4">
    <source>
        <dbReference type="Proteomes" id="UP000553034"/>
    </source>
</evidence>
<proteinExistence type="predicted"/>
<feature type="domain" description="YdbS-like PH" evidence="2">
    <location>
        <begin position="418"/>
        <end position="485"/>
    </location>
</feature>
<dbReference type="PANTHER" id="PTHR34473:SF2">
    <property type="entry name" value="UPF0699 TRANSMEMBRANE PROTEIN YDBT"/>
    <property type="match status" value="1"/>
</dbReference>
<evidence type="ECO:0000313" key="3">
    <source>
        <dbReference type="EMBL" id="MBB4117807.1"/>
    </source>
</evidence>
<keyword evidence="4" id="KW-1185">Reference proteome</keyword>
<dbReference type="Proteomes" id="UP000553034">
    <property type="component" value="Unassembled WGS sequence"/>
</dbReference>
<dbReference type="AlphaFoldDB" id="A0A840ES93"/>
<dbReference type="InterPro" id="IPR005182">
    <property type="entry name" value="YdbS-like_PH"/>
</dbReference>
<evidence type="ECO:0000259" key="2">
    <source>
        <dbReference type="Pfam" id="PF03703"/>
    </source>
</evidence>
<keyword evidence="1" id="KW-0472">Membrane</keyword>
<dbReference type="PIRSF" id="PIRSF026631">
    <property type="entry name" value="UCP026631"/>
    <property type="match status" value="1"/>
</dbReference>